<feature type="domain" description="C2H2-type" evidence="7">
    <location>
        <begin position="452"/>
        <end position="479"/>
    </location>
</feature>
<dbReference type="InterPro" id="IPR036236">
    <property type="entry name" value="Znf_C2H2_sf"/>
</dbReference>
<reference evidence="9" key="2">
    <citation type="submission" date="2020-05" db="UniProtKB">
        <authorList>
            <consortium name="EnsemblMetazoa"/>
        </authorList>
    </citation>
    <scope>IDENTIFICATION</scope>
    <source>
        <strain evidence="9">Epiroticus2</strain>
    </source>
</reference>
<name>A0A182PXJ5_9DIPT</name>
<dbReference type="SUPFAM" id="SSF57716">
    <property type="entry name" value="Glucocorticoid receptor-like (DNA-binding domain)"/>
    <property type="match status" value="1"/>
</dbReference>
<dbReference type="InterPro" id="IPR013087">
    <property type="entry name" value="Znf_C2H2_type"/>
</dbReference>
<dbReference type="Pfam" id="PF00096">
    <property type="entry name" value="zf-C2H2"/>
    <property type="match status" value="5"/>
</dbReference>
<dbReference type="VEuPathDB" id="VectorBase:AEPI014083"/>
<reference evidence="10" key="1">
    <citation type="submission" date="2013-03" db="EMBL/GenBank/DDBJ databases">
        <title>The Genome Sequence of Anopheles epiroticus epiroticus2.</title>
        <authorList>
            <consortium name="The Broad Institute Genomics Platform"/>
            <person name="Neafsey D.E."/>
            <person name="Howell P."/>
            <person name="Walker B."/>
            <person name="Young S.K."/>
            <person name="Zeng Q."/>
            <person name="Gargeya S."/>
            <person name="Fitzgerald M."/>
            <person name="Haas B."/>
            <person name="Abouelleil A."/>
            <person name="Allen A.W."/>
            <person name="Alvarado L."/>
            <person name="Arachchi H.M."/>
            <person name="Berlin A.M."/>
            <person name="Chapman S.B."/>
            <person name="Gainer-Dewar J."/>
            <person name="Goldberg J."/>
            <person name="Griggs A."/>
            <person name="Gujja S."/>
            <person name="Hansen M."/>
            <person name="Howarth C."/>
            <person name="Imamovic A."/>
            <person name="Ireland A."/>
            <person name="Larimer J."/>
            <person name="McCowan C."/>
            <person name="Murphy C."/>
            <person name="Pearson M."/>
            <person name="Poon T.W."/>
            <person name="Priest M."/>
            <person name="Roberts A."/>
            <person name="Saif S."/>
            <person name="Shea T."/>
            <person name="Sisk P."/>
            <person name="Sykes S."/>
            <person name="Wortman J."/>
            <person name="Nusbaum C."/>
            <person name="Birren B."/>
        </authorList>
    </citation>
    <scope>NUCLEOTIDE SEQUENCE [LARGE SCALE GENOMIC DNA]</scope>
    <source>
        <strain evidence="10">Epiroticus2</strain>
    </source>
</reference>
<evidence type="ECO:0000259" key="8">
    <source>
        <dbReference type="PROSITE" id="PS51915"/>
    </source>
</evidence>
<evidence type="ECO:0000256" key="6">
    <source>
        <dbReference type="PROSITE-ProRule" id="PRU01263"/>
    </source>
</evidence>
<dbReference type="PANTHER" id="PTHR24379">
    <property type="entry name" value="KRAB AND ZINC FINGER DOMAIN-CONTAINING"/>
    <property type="match status" value="1"/>
</dbReference>
<dbReference type="GO" id="GO:0005634">
    <property type="term" value="C:nucleus"/>
    <property type="evidence" value="ECO:0007669"/>
    <property type="project" value="InterPro"/>
</dbReference>
<dbReference type="EnsemblMetazoa" id="AEPI014083-RA">
    <property type="protein sequence ID" value="AEPI014083-PA"/>
    <property type="gene ID" value="AEPI014083"/>
</dbReference>
<dbReference type="SUPFAM" id="SSF57667">
    <property type="entry name" value="beta-beta-alpha zinc fingers"/>
    <property type="match status" value="3"/>
</dbReference>
<dbReference type="InterPro" id="IPR012934">
    <property type="entry name" value="Znf_AD"/>
</dbReference>
<evidence type="ECO:0000256" key="3">
    <source>
        <dbReference type="ARBA" id="ARBA00022771"/>
    </source>
</evidence>
<feature type="domain" description="C2H2-type" evidence="7">
    <location>
        <begin position="480"/>
        <end position="507"/>
    </location>
</feature>
<evidence type="ECO:0000256" key="2">
    <source>
        <dbReference type="ARBA" id="ARBA00022737"/>
    </source>
</evidence>
<evidence type="ECO:0000256" key="4">
    <source>
        <dbReference type="ARBA" id="ARBA00022833"/>
    </source>
</evidence>
<proteinExistence type="predicted"/>
<evidence type="ECO:0000256" key="1">
    <source>
        <dbReference type="ARBA" id="ARBA00022723"/>
    </source>
</evidence>
<evidence type="ECO:0000313" key="10">
    <source>
        <dbReference type="Proteomes" id="UP000075885"/>
    </source>
</evidence>
<dbReference type="Gene3D" id="3.30.160.60">
    <property type="entry name" value="Classic Zinc Finger"/>
    <property type="match status" value="3"/>
</dbReference>
<feature type="domain" description="C2H2-type" evidence="7">
    <location>
        <begin position="425"/>
        <end position="452"/>
    </location>
</feature>
<feature type="binding site" evidence="6">
    <location>
        <position position="18"/>
    </location>
    <ligand>
        <name>Zn(2+)</name>
        <dbReference type="ChEBI" id="CHEBI:29105"/>
    </ligand>
</feature>
<accession>A0A182PXJ5</accession>
<feature type="domain" description="C2H2-type" evidence="7">
    <location>
        <begin position="396"/>
        <end position="423"/>
    </location>
</feature>
<dbReference type="PANTHER" id="PTHR24379:SF121">
    <property type="entry name" value="C2H2-TYPE DOMAIN-CONTAINING PROTEIN"/>
    <property type="match status" value="1"/>
</dbReference>
<keyword evidence="3 5" id="KW-0863">Zinc-finger</keyword>
<keyword evidence="4 6" id="KW-0862">Zinc</keyword>
<organism evidence="9 10">
    <name type="scientific">Anopheles epiroticus</name>
    <dbReference type="NCBI Taxonomy" id="199890"/>
    <lineage>
        <taxon>Eukaryota</taxon>
        <taxon>Metazoa</taxon>
        <taxon>Ecdysozoa</taxon>
        <taxon>Arthropoda</taxon>
        <taxon>Hexapoda</taxon>
        <taxon>Insecta</taxon>
        <taxon>Pterygota</taxon>
        <taxon>Neoptera</taxon>
        <taxon>Endopterygota</taxon>
        <taxon>Diptera</taxon>
        <taxon>Nematocera</taxon>
        <taxon>Culicoidea</taxon>
        <taxon>Culicidae</taxon>
        <taxon>Anophelinae</taxon>
        <taxon>Anopheles</taxon>
    </lineage>
</organism>
<dbReference type="SMART" id="SM00868">
    <property type="entry name" value="zf-AD"/>
    <property type="match status" value="1"/>
</dbReference>
<dbReference type="PROSITE" id="PS50157">
    <property type="entry name" value="ZINC_FINGER_C2H2_2"/>
    <property type="match status" value="5"/>
</dbReference>
<dbReference type="SMART" id="SM00355">
    <property type="entry name" value="ZnF_C2H2"/>
    <property type="match status" value="5"/>
</dbReference>
<dbReference type="Proteomes" id="UP000075885">
    <property type="component" value="Unassembled WGS sequence"/>
</dbReference>
<feature type="domain" description="ZAD" evidence="8">
    <location>
        <begin position="13"/>
        <end position="83"/>
    </location>
</feature>
<dbReference type="GO" id="GO:0008270">
    <property type="term" value="F:zinc ion binding"/>
    <property type="evidence" value="ECO:0007669"/>
    <property type="project" value="UniProtKB-UniRule"/>
</dbReference>
<evidence type="ECO:0000259" key="7">
    <source>
        <dbReference type="PROSITE" id="PS50157"/>
    </source>
</evidence>
<sequence length="519" mass="59378">MEQLMVRNVELDKICRLCLAVKADLRPLFGEKIAGMLMEIAKIQLEQMDGWPDKICVQCIHQVSRCHAFKIRVERYDQALRQYIKGITVTDETESKELIQKEIECVSLSPPKIQHMAPAMIAPQLHELHIQRADMQAMQTEAPLAAPAMILTSAQLINAGAQILNTGHIITTATGQQIIQTTPQFQAASIGQFIQGPNNTVQMITQNGHPAHVLQIQRTADDRCEIIVQPEMTDAQYLENVSSVPLMVAAPAAAAPIPTEVMHPHQLHPHPHIAVEQTEHTELEESETETQMHEKLEEDVDYLLPDDETVETDEIIEEDTGGMEEGEVEYYAETECEESDDEEKLIAEFLTYQTSCPKPGRYVCNLCHKEFNQAKWLQLHMSSHTNWIKANCKKQPECEICHKSFRGPGMLRMHMKTHEKVNKIPTCSICNKEFKSKSILYRHRQTHFEKNFECSMCEKKFSSNYQLNIHEQRHKKQKGHNCPHCDKSFYNETELKNHIQHHLGTKVKQNNNKVAISRS</sequence>
<dbReference type="STRING" id="199890.A0A182PXJ5"/>
<dbReference type="AlphaFoldDB" id="A0A182PXJ5"/>
<feature type="binding site" evidence="6">
    <location>
        <position position="56"/>
    </location>
    <ligand>
        <name>Zn(2+)</name>
        <dbReference type="ChEBI" id="CHEBI:29105"/>
    </ligand>
</feature>
<keyword evidence="10" id="KW-1185">Reference proteome</keyword>
<feature type="binding site" evidence="6">
    <location>
        <position position="59"/>
    </location>
    <ligand>
        <name>Zn(2+)</name>
        <dbReference type="ChEBI" id="CHEBI:29105"/>
    </ligand>
</feature>
<dbReference type="Gene3D" id="3.40.1800.20">
    <property type="match status" value="1"/>
</dbReference>
<feature type="domain" description="C2H2-type" evidence="7">
    <location>
        <begin position="362"/>
        <end position="386"/>
    </location>
</feature>
<keyword evidence="2" id="KW-0677">Repeat</keyword>
<evidence type="ECO:0008006" key="11">
    <source>
        <dbReference type="Google" id="ProtNLM"/>
    </source>
</evidence>
<feature type="binding site" evidence="6">
    <location>
        <position position="15"/>
    </location>
    <ligand>
        <name>Zn(2+)</name>
        <dbReference type="ChEBI" id="CHEBI:29105"/>
    </ligand>
</feature>
<evidence type="ECO:0000313" key="9">
    <source>
        <dbReference type="EnsemblMetazoa" id="AEPI014083-PA"/>
    </source>
</evidence>
<keyword evidence="1 6" id="KW-0479">Metal-binding</keyword>
<dbReference type="Pfam" id="PF07776">
    <property type="entry name" value="zf-AD"/>
    <property type="match status" value="1"/>
</dbReference>
<dbReference type="PROSITE" id="PS00028">
    <property type="entry name" value="ZINC_FINGER_C2H2_1"/>
    <property type="match status" value="5"/>
</dbReference>
<protein>
    <recommendedName>
        <fullName evidence="11">Protein krueppel</fullName>
    </recommendedName>
</protein>
<dbReference type="PROSITE" id="PS51915">
    <property type="entry name" value="ZAD"/>
    <property type="match status" value="1"/>
</dbReference>
<evidence type="ECO:0000256" key="5">
    <source>
        <dbReference type="PROSITE-ProRule" id="PRU00042"/>
    </source>
</evidence>